<dbReference type="SUPFAM" id="SSF52833">
    <property type="entry name" value="Thioredoxin-like"/>
    <property type="match status" value="1"/>
</dbReference>
<gene>
    <name evidence="3" type="ORF">D1639_08365</name>
</gene>
<dbReference type="CDD" id="cd02966">
    <property type="entry name" value="TlpA_like_family"/>
    <property type="match status" value="1"/>
</dbReference>
<dbReference type="InterPro" id="IPR050553">
    <property type="entry name" value="Thioredoxin_ResA/DsbE_sf"/>
</dbReference>
<feature type="compositionally biased region" description="Gly residues" evidence="1">
    <location>
        <begin position="71"/>
        <end position="85"/>
    </location>
</feature>
<evidence type="ECO:0000313" key="3">
    <source>
        <dbReference type="EMBL" id="NBI35036.1"/>
    </source>
</evidence>
<accession>A0A7C9JEA3</accession>
<evidence type="ECO:0000259" key="2">
    <source>
        <dbReference type="PROSITE" id="PS51352"/>
    </source>
</evidence>
<dbReference type="AlphaFoldDB" id="A0A7C9JEA3"/>
<dbReference type="PROSITE" id="PS51352">
    <property type="entry name" value="THIOREDOXIN_2"/>
    <property type="match status" value="1"/>
</dbReference>
<organism evidence="3">
    <name type="scientific">Muribaculaceae bacterium Z82</name>
    <dbReference type="NCBI Taxonomy" id="2304548"/>
    <lineage>
        <taxon>Bacteria</taxon>
        <taxon>Pseudomonadati</taxon>
        <taxon>Bacteroidota</taxon>
        <taxon>Bacteroidia</taxon>
        <taxon>Bacteroidales</taxon>
        <taxon>Muribaculaceae</taxon>
    </lineage>
</organism>
<dbReference type="Gene3D" id="3.40.30.10">
    <property type="entry name" value="Glutaredoxin"/>
    <property type="match status" value="1"/>
</dbReference>
<feature type="domain" description="Thioredoxin" evidence="2">
    <location>
        <begin position="90"/>
        <end position="239"/>
    </location>
</feature>
<dbReference type="EMBL" id="QWKH01000067">
    <property type="protein sequence ID" value="NBI35036.1"/>
    <property type="molecule type" value="Genomic_DNA"/>
</dbReference>
<dbReference type="GO" id="GO:0016209">
    <property type="term" value="F:antioxidant activity"/>
    <property type="evidence" value="ECO:0007669"/>
    <property type="project" value="InterPro"/>
</dbReference>
<reference evidence="3" key="1">
    <citation type="submission" date="2018-08" db="EMBL/GenBank/DDBJ databases">
        <title>Murine metabolic-syndrome-specific gut microbial biobank.</title>
        <authorList>
            <person name="Liu C."/>
        </authorList>
    </citation>
    <scope>NUCLEOTIDE SEQUENCE [LARGE SCALE GENOMIC DNA]</scope>
    <source>
        <strain evidence="3">Z82</strain>
    </source>
</reference>
<proteinExistence type="predicted"/>
<protein>
    <submittedName>
        <fullName evidence="3">TlpA family protein disulfide reductase</fullName>
    </submittedName>
</protein>
<evidence type="ECO:0000256" key="1">
    <source>
        <dbReference type="SAM" id="MobiDB-lite"/>
    </source>
</evidence>
<sequence>MKTKGCIMNVDVTAVRGGAPRKRIAKAAALTAMALAVALSVGMLAGCGSSSGASEGQGAAGATVQDNRGAQNGGSANGGAAGSGQSGATTQPAIGMTDFTTATMDGATFTNEDLADYKLTMVNIWSTTCPYCIEEMPGLELLYQSLPEGVNLVGICLDGDFNKQVAENILSESGVTFPVLLDSESLGQSLTGYVSSLPTTVFVDSKGELVGQGLAGVPALGSDEDVADAYLELIEERLGSVQ</sequence>
<dbReference type="PANTHER" id="PTHR42852:SF17">
    <property type="entry name" value="THIOREDOXIN-LIKE PROTEIN HI_1115"/>
    <property type="match status" value="1"/>
</dbReference>
<dbReference type="GO" id="GO:0016491">
    <property type="term" value="F:oxidoreductase activity"/>
    <property type="evidence" value="ECO:0007669"/>
    <property type="project" value="InterPro"/>
</dbReference>
<dbReference type="PANTHER" id="PTHR42852">
    <property type="entry name" value="THIOL:DISULFIDE INTERCHANGE PROTEIN DSBE"/>
    <property type="match status" value="1"/>
</dbReference>
<dbReference type="InterPro" id="IPR013766">
    <property type="entry name" value="Thioredoxin_domain"/>
</dbReference>
<dbReference type="Pfam" id="PF00578">
    <property type="entry name" value="AhpC-TSA"/>
    <property type="match status" value="1"/>
</dbReference>
<dbReference type="InterPro" id="IPR036249">
    <property type="entry name" value="Thioredoxin-like_sf"/>
</dbReference>
<comment type="caution">
    <text evidence="3">The sequence shown here is derived from an EMBL/GenBank/DDBJ whole genome shotgun (WGS) entry which is preliminary data.</text>
</comment>
<name>A0A7C9JEA3_9BACT</name>
<dbReference type="InterPro" id="IPR000866">
    <property type="entry name" value="AhpC/TSA"/>
</dbReference>
<feature type="region of interest" description="Disordered" evidence="1">
    <location>
        <begin position="56"/>
        <end position="93"/>
    </location>
</feature>